<name>E0XTG3_9GAMM</name>
<proteinExistence type="predicted"/>
<dbReference type="InterPro" id="IPR032710">
    <property type="entry name" value="NTF2-like_dom_sf"/>
</dbReference>
<protein>
    <recommendedName>
        <fullName evidence="1">SnoaL-like domain-containing protein</fullName>
    </recommendedName>
</protein>
<dbReference type="Gene3D" id="3.10.450.50">
    <property type="match status" value="1"/>
</dbReference>
<dbReference type="SUPFAM" id="SSF54427">
    <property type="entry name" value="NTF2-like"/>
    <property type="match status" value="1"/>
</dbReference>
<evidence type="ECO:0000313" key="2">
    <source>
        <dbReference type="EMBL" id="ADI17704.1"/>
    </source>
</evidence>
<organism evidence="2">
    <name type="scientific">uncultured Oceanospirillales bacterium HF0130_25G24</name>
    <dbReference type="NCBI Taxonomy" id="710744"/>
    <lineage>
        <taxon>Bacteria</taxon>
        <taxon>Pseudomonadati</taxon>
        <taxon>Pseudomonadota</taxon>
        <taxon>Gammaproteobacteria</taxon>
        <taxon>Oceanospirillales</taxon>
        <taxon>environmental samples</taxon>
    </lineage>
</organism>
<evidence type="ECO:0000259" key="1">
    <source>
        <dbReference type="Pfam" id="PF13577"/>
    </source>
</evidence>
<accession>E0XTG3</accession>
<reference evidence="2" key="1">
    <citation type="journal article" date="2011" name="Environ. Microbiol.">
        <title>Time-series analyses of Monterey Bay coastal microbial picoplankton using a 'genome proxy' microarray.</title>
        <authorList>
            <person name="Rich V.I."/>
            <person name="Pham V.D."/>
            <person name="Eppley J."/>
            <person name="Shi Y."/>
            <person name="DeLong E.F."/>
        </authorList>
    </citation>
    <scope>NUCLEOTIDE SEQUENCE</scope>
</reference>
<dbReference type="CDD" id="cd00531">
    <property type="entry name" value="NTF2_like"/>
    <property type="match status" value="1"/>
</dbReference>
<sequence length="153" mass="17707">MPVSEKDYAEILHLAGRYAFAIDHNKPEEWADCFTSDGSFESNIQGRFTGREDLVYFCETVMAFCESEGQRPRHWNNQWVIEVEGNKAVSKCYALIIDASNFSPISVGQYNDKLIRENGEWLFKERIYNFDGEIDPSLSEAMKELFKDKPSEK</sequence>
<dbReference type="EMBL" id="GU474872">
    <property type="protein sequence ID" value="ADI17704.1"/>
    <property type="molecule type" value="Genomic_DNA"/>
</dbReference>
<dbReference type="AlphaFoldDB" id="E0XTG3"/>
<dbReference type="Pfam" id="PF13577">
    <property type="entry name" value="SnoaL_4"/>
    <property type="match status" value="1"/>
</dbReference>
<feature type="domain" description="SnoaL-like" evidence="1">
    <location>
        <begin position="7"/>
        <end position="126"/>
    </location>
</feature>
<dbReference type="InterPro" id="IPR037401">
    <property type="entry name" value="SnoaL-like"/>
</dbReference>